<dbReference type="PANTHER" id="PTHR37300">
    <property type="entry name" value="UPF0291 PROTEIN CBO2609/CLC_2481"/>
    <property type="match status" value="1"/>
</dbReference>
<dbReference type="Proteomes" id="UP000181884">
    <property type="component" value="Unassembled WGS sequence"/>
</dbReference>
<evidence type="ECO:0000313" key="4">
    <source>
        <dbReference type="EMBL" id="OJG19334.1"/>
    </source>
</evidence>
<reference evidence="4 5" key="1">
    <citation type="submission" date="2014-12" db="EMBL/GenBank/DDBJ databases">
        <title>Draft genome sequences of 29 type strains of Enterococci.</title>
        <authorList>
            <person name="Zhong Z."/>
            <person name="Sun Z."/>
            <person name="Liu W."/>
            <person name="Zhang W."/>
            <person name="Zhang H."/>
        </authorList>
    </citation>
    <scope>NUCLEOTIDE SEQUENCE [LARGE SCALE GENOMIC DNA]</scope>
    <source>
        <strain evidence="4 5">DSM 17029</strain>
    </source>
</reference>
<gene>
    <name evidence="4" type="ORF">RU97_GL000905</name>
</gene>
<comment type="similarity">
    <text evidence="2">Belongs to the UPF0291 family.</text>
</comment>
<evidence type="ECO:0000256" key="1">
    <source>
        <dbReference type="ARBA" id="ARBA00022490"/>
    </source>
</evidence>
<evidence type="ECO:0000313" key="5">
    <source>
        <dbReference type="Proteomes" id="UP000181884"/>
    </source>
</evidence>
<comment type="subcellular location">
    <subcellularLocation>
        <location evidence="2">Cytoplasm</location>
    </subcellularLocation>
</comment>
<dbReference type="NCBIfam" id="NF002711">
    <property type="entry name" value="PRK02539.1"/>
    <property type="match status" value="1"/>
</dbReference>
<protein>
    <recommendedName>
        <fullName evidence="2">UPF0291 protein RU97_GL000905</fullName>
    </recommendedName>
</protein>
<dbReference type="Gene3D" id="1.10.287.540">
    <property type="entry name" value="Helix hairpin bin"/>
    <property type="match status" value="1"/>
</dbReference>
<organism evidence="4 5">
    <name type="scientific">Enterococcus canis</name>
    <dbReference type="NCBI Taxonomy" id="214095"/>
    <lineage>
        <taxon>Bacteria</taxon>
        <taxon>Bacillati</taxon>
        <taxon>Bacillota</taxon>
        <taxon>Bacilli</taxon>
        <taxon>Lactobacillales</taxon>
        <taxon>Enterococcaceae</taxon>
        <taxon>Enterococcus</taxon>
    </lineage>
</organism>
<accession>A0A1L8RHY7</accession>
<name>A0A1L8RHY7_9ENTE</name>
<dbReference type="PANTHER" id="PTHR37300:SF1">
    <property type="entry name" value="UPF0291 PROTEIN YNZC"/>
    <property type="match status" value="1"/>
</dbReference>
<dbReference type="Pfam" id="PF05979">
    <property type="entry name" value="DUF896"/>
    <property type="match status" value="1"/>
</dbReference>
<comment type="caution">
    <text evidence="4">The sequence shown here is derived from an EMBL/GenBank/DDBJ whole genome shotgun (WGS) entry which is preliminary data.</text>
</comment>
<dbReference type="RefSeq" id="WP_067389793.1">
    <property type="nucleotide sequence ID" value="NZ_JXKH01000002.1"/>
</dbReference>
<dbReference type="SUPFAM" id="SSF158221">
    <property type="entry name" value="YnzC-like"/>
    <property type="match status" value="1"/>
</dbReference>
<dbReference type="AlphaFoldDB" id="A0A1L8RHY7"/>
<evidence type="ECO:0000256" key="2">
    <source>
        <dbReference type="HAMAP-Rule" id="MF_01103"/>
    </source>
</evidence>
<dbReference type="HAMAP" id="MF_01103">
    <property type="entry name" value="UPF0291"/>
    <property type="match status" value="1"/>
</dbReference>
<dbReference type="EMBL" id="JXKH01000002">
    <property type="protein sequence ID" value="OJG19334.1"/>
    <property type="molecule type" value="Genomic_DNA"/>
</dbReference>
<keyword evidence="1 2" id="KW-0963">Cytoplasm</keyword>
<dbReference type="STRING" id="214095.RU97_GL000905"/>
<evidence type="ECO:0000256" key="3">
    <source>
        <dbReference type="SAM" id="MobiDB-lite"/>
    </source>
</evidence>
<feature type="region of interest" description="Disordered" evidence="3">
    <location>
        <begin position="1"/>
        <end position="31"/>
    </location>
</feature>
<proteinExistence type="inferred from homology"/>
<sequence>MLSEEKMKRINELAKKAKAEGLSEQEKREQKNLREEYLATFRQGMRHHIESMKVVDPDGNDVTPEKLKKIQKEKGIHDRK</sequence>
<keyword evidence="5" id="KW-1185">Reference proteome</keyword>
<dbReference type="InterPro" id="IPR009242">
    <property type="entry name" value="DUF896"/>
</dbReference>
<dbReference type="GO" id="GO:0005737">
    <property type="term" value="C:cytoplasm"/>
    <property type="evidence" value="ECO:0007669"/>
    <property type="project" value="UniProtKB-SubCell"/>
</dbReference>